<proteinExistence type="inferred from homology"/>
<dbReference type="RefSeq" id="WP_279580424.1">
    <property type="nucleotide sequence ID" value="NZ_BAAANY010000009.1"/>
</dbReference>
<evidence type="ECO:0000256" key="1">
    <source>
        <dbReference type="ARBA" id="ARBA00008000"/>
    </source>
</evidence>
<dbReference type="InterPro" id="IPR016171">
    <property type="entry name" value="Vanillyl_alc_oxidase_C-sub2"/>
</dbReference>
<accession>A0ABN2GSQ7</accession>
<evidence type="ECO:0000313" key="5">
    <source>
        <dbReference type="EMBL" id="GAA1675932.1"/>
    </source>
</evidence>
<gene>
    <name evidence="5" type="ORF">GCM10009765_26550</name>
</gene>
<keyword evidence="6" id="KW-1185">Reference proteome</keyword>
<protein>
    <submittedName>
        <fullName evidence="5">FAD-binding oxidoreductase</fullName>
    </submittedName>
</protein>
<dbReference type="Gene3D" id="1.10.45.10">
    <property type="entry name" value="Vanillyl-alcohol Oxidase, Chain A, domain 4"/>
    <property type="match status" value="1"/>
</dbReference>
<evidence type="ECO:0000256" key="3">
    <source>
        <dbReference type="ARBA" id="ARBA00022827"/>
    </source>
</evidence>
<organism evidence="5 6">
    <name type="scientific">Fodinicola feengrottensis</name>
    <dbReference type="NCBI Taxonomy" id="435914"/>
    <lineage>
        <taxon>Bacteria</taxon>
        <taxon>Bacillati</taxon>
        <taxon>Actinomycetota</taxon>
        <taxon>Actinomycetes</taxon>
        <taxon>Mycobacteriales</taxon>
        <taxon>Fodinicola</taxon>
    </lineage>
</organism>
<name>A0ABN2GSQ7_9ACTN</name>
<keyword evidence="2" id="KW-0285">Flavoprotein</keyword>
<dbReference type="Gene3D" id="3.30.465.10">
    <property type="match status" value="1"/>
</dbReference>
<dbReference type="PROSITE" id="PS51387">
    <property type="entry name" value="FAD_PCMH"/>
    <property type="match status" value="1"/>
</dbReference>
<keyword evidence="3" id="KW-0274">FAD</keyword>
<reference evidence="5 6" key="1">
    <citation type="journal article" date="2019" name="Int. J. Syst. Evol. Microbiol.">
        <title>The Global Catalogue of Microorganisms (GCM) 10K type strain sequencing project: providing services to taxonomists for standard genome sequencing and annotation.</title>
        <authorList>
            <consortium name="The Broad Institute Genomics Platform"/>
            <consortium name="The Broad Institute Genome Sequencing Center for Infectious Disease"/>
            <person name="Wu L."/>
            <person name="Ma J."/>
        </authorList>
    </citation>
    <scope>NUCLEOTIDE SEQUENCE [LARGE SCALE GENOMIC DNA]</scope>
    <source>
        <strain evidence="5 6">JCM 14718</strain>
    </source>
</reference>
<comment type="similarity">
    <text evidence="1">Belongs to the FAD-binding oxidoreductase/transferase type 4 family.</text>
</comment>
<dbReference type="Pfam" id="PF02913">
    <property type="entry name" value="FAD-oxidase_C"/>
    <property type="match status" value="1"/>
</dbReference>
<dbReference type="Gene3D" id="3.30.70.3450">
    <property type="match status" value="1"/>
</dbReference>
<dbReference type="SUPFAM" id="SSF56176">
    <property type="entry name" value="FAD-binding/transporter-associated domain-like"/>
    <property type="match status" value="1"/>
</dbReference>
<evidence type="ECO:0000313" key="6">
    <source>
        <dbReference type="Proteomes" id="UP001500618"/>
    </source>
</evidence>
<dbReference type="PANTHER" id="PTHR46568">
    <property type="entry name" value="ALKYLDIHYDROXYACETONEPHOSPHATE SYNTHASE, PEROXISOMAL"/>
    <property type="match status" value="1"/>
</dbReference>
<dbReference type="InterPro" id="IPR016164">
    <property type="entry name" value="FAD-linked_Oxase-like_C"/>
</dbReference>
<dbReference type="InterPro" id="IPR004113">
    <property type="entry name" value="FAD-bd_oxidored_4_C"/>
</dbReference>
<dbReference type="PANTHER" id="PTHR46568:SF1">
    <property type="entry name" value="ALKYLDIHYDROXYACETONEPHOSPHATE SYNTHASE, PEROXISOMAL"/>
    <property type="match status" value="1"/>
</dbReference>
<dbReference type="InterPro" id="IPR006094">
    <property type="entry name" value="Oxid_FAD_bind_N"/>
</dbReference>
<dbReference type="Pfam" id="PF01565">
    <property type="entry name" value="FAD_binding_4"/>
    <property type="match status" value="1"/>
</dbReference>
<sequence length="517" mass="53877">MRTDPDMLWYGWGDPAARTELPESAQQLLASALRLPERILPPPAEEDVKLPATELPVDFAAVVGEAYVLTDPHSRLLHSAGKSTIDLLRLRSGEVREAPDAVLLPADHDEILTLLRICTENNITVVPFGGGTSVVGGVQPSGQRPVVALDLRRLDKLVSVDEISQTAVLQAGLRAPAAERLLGEHGFTLGHLPQSFEYATIGGFAATRSSGQASNRYGSFADLVTGLRVATPSGPLELGRAPGSAAGPDLLQLLLGSEGVFGVITEVTVRIRPIPPKLLDETWTFADFASGVAAVRALAQADAAPAVARLSDEAETGINRALGGQDQTGGCVLVTGYEGTAAEVAADRTRAAEILAAHGGSDLAGASDWRAHRFRAPYLRDALLGVGALAETLETAATYSALPGLYEGVRTAVAAALGGPAVVMCHVSHLYPTGASLYFTVVCGQSDDPVSQWQRAKTAAGDAIVAAGGTITHHHAVGADHRPWMAAEVGDLGVAILRAVKDRLDPAGILNPGKLIP</sequence>
<dbReference type="EMBL" id="BAAANY010000009">
    <property type="protein sequence ID" value="GAA1675932.1"/>
    <property type="molecule type" value="Genomic_DNA"/>
</dbReference>
<evidence type="ECO:0000259" key="4">
    <source>
        <dbReference type="PROSITE" id="PS51387"/>
    </source>
</evidence>
<dbReference type="Proteomes" id="UP001500618">
    <property type="component" value="Unassembled WGS sequence"/>
</dbReference>
<dbReference type="InterPro" id="IPR036318">
    <property type="entry name" value="FAD-bd_PCMH-like_sf"/>
</dbReference>
<feature type="domain" description="FAD-binding PCMH-type" evidence="4">
    <location>
        <begin position="95"/>
        <end position="274"/>
    </location>
</feature>
<evidence type="ECO:0000256" key="2">
    <source>
        <dbReference type="ARBA" id="ARBA00022630"/>
    </source>
</evidence>
<dbReference type="InterPro" id="IPR016166">
    <property type="entry name" value="FAD-bd_PCMH"/>
</dbReference>
<dbReference type="Gene3D" id="3.30.300.330">
    <property type="match status" value="1"/>
</dbReference>
<dbReference type="SUPFAM" id="SSF55103">
    <property type="entry name" value="FAD-linked oxidases, C-terminal domain"/>
    <property type="match status" value="1"/>
</dbReference>
<dbReference type="InterPro" id="IPR016169">
    <property type="entry name" value="FAD-bd_PCMH_sub2"/>
</dbReference>
<dbReference type="InterPro" id="IPR025650">
    <property type="entry name" value="Alkyl-DHAP_Synthase"/>
</dbReference>
<comment type="caution">
    <text evidence="5">The sequence shown here is derived from an EMBL/GenBank/DDBJ whole genome shotgun (WGS) entry which is preliminary data.</text>
</comment>